<proteinExistence type="predicted"/>
<feature type="compositionally biased region" description="Basic and acidic residues" evidence="1">
    <location>
        <begin position="215"/>
        <end position="228"/>
    </location>
</feature>
<feature type="compositionally biased region" description="Low complexity" evidence="1">
    <location>
        <begin position="229"/>
        <end position="241"/>
    </location>
</feature>
<evidence type="ECO:0000259" key="2">
    <source>
        <dbReference type="Pfam" id="PF10453"/>
    </source>
</evidence>
<feature type="compositionally biased region" description="Basic residues" evidence="1">
    <location>
        <begin position="171"/>
        <end position="180"/>
    </location>
</feature>
<evidence type="ECO:0000256" key="1">
    <source>
        <dbReference type="SAM" id="MobiDB-lite"/>
    </source>
</evidence>
<protein>
    <recommendedName>
        <fullName evidence="2">FMR1-interacting protein 1 conserved domain-containing protein</fullName>
    </recommendedName>
</protein>
<comment type="caution">
    <text evidence="3">The sequence shown here is derived from an EMBL/GenBank/DDBJ whole genome shotgun (WGS) entry which is preliminary data.</text>
</comment>
<dbReference type="EMBL" id="CAMPGE010010791">
    <property type="protein sequence ID" value="CAI2369638.1"/>
    <property type="molecule type" value="Genomic_DNA"/>
</dbReference>
<evidence type="ECO:0000313" key="3">
    <source>
        <dbReference type="EMBL" id="CAI2369638.1"/>
    </source>
</evidence>
<dbReference type="AlphaFoldDB" id="A0AAD1UHR5"/>
<accession>A0AAD1UHR5</accession>
<feature type="region of interest" description="Disordered" evidence="1">
    <location>
        <begin position="215"/>
        <end position="241"/>
    </location>
</feature>
<dbReference type="InterPro" id="IPR019496">
    <property type="entry name" value="NUFIP1_cons_dom"/>
</dbReference>
<dbReference type="Proteomes" id="UP001295684">
    <property type="component" value="Unassembled WGS sequence"/>
</dbReference>
<organism evidence="3 4">
    <name type="scientific">Euplotes crassus</name>
    <dbReference type="NCBI Taxonomy" id="5936"/>
    <lineage>
        <taxon>Eukaryota</taxon>
        <taxon>Sar</taxon>
        <taxon>Alveolata</taxon>
        <taxon>Ciliophora</taxon>
        <taxon>Intramacronucleata</taxon>
        <taxon>Spirotrichea</taxon>
        <taxon>Hypotrichia</taxon>
        <taxon>Euplotida</taxon>
        <taxon>Euplotidae</taxon>
        <taxon>Moneuplotes</taxon>
    </lineage>
</organism>
<keyword evidence="4" id="KW-1185">Reference proteome</keyword>
<feature type="domain" description="FMR1-interacting protein 1 conserved" evidence="2">
    <location>
        <begin position="90"/>
        <end position="135"/>
    </location>
</feature>
<dbReference type="Pfam" id="PF10453">
    <property type="entry name" value="NUFIP1"/>
    <property type="match status" value="1"/>
</dbReference>
<gene>
    <name evidence="3" type="ORF">ECRASSUSDP1_LOCUS10941</name>
</gene>
<feature type="region of interest" description="Disordered" evidence="1">
    <location>
        <begin position="48"/>
        <end position="105"/>
    </location>
</feature>
<feature type="compositionally biased region" description="Basic and acidic residues" evidence="1">
    <location>
        <begin position="154"/>
        <end position="170"/>
    </location>
</feature>
<feature type="compositionally biased region" description="Low complexity" evidence="1">
    <location>
        <begin position="64"/>
        <end position="88"/>
    </location>
</feature>
<evidence type="ECO:0000313" key="4">
    <source>
        <dbReference type="Proteomes" id="UP001295684"/>
    </source>
</evidence>
<reference evidence="3" key="1">
    <citation type="submission" date="2023-07" db="EMBL/GenBank/DDBJ databases">
        <authorList>
            <consortium name="AG Swart"/>
            <person name="Singh M."/>
            <person name="Singh A."/>
            <person name="Seah K."/>
            <person name="Emmerich C."/>
        </authorList>
    </citation>
    <scope>NUCLEOTIDE SEQUENCE</scope>
    <source>
        <strain evidence="3">DP1</strain>
    </source>
</reference>
<name>A0AAD1UHR5_EUPCR</name>
<feature type="region of interest" description="Disordered" evidence="1">
    <location>
        <begin position="154"/>
        <end position="186"/>
    </location>
</feature>
<sequence>MSNPNNNPYNYPYNYPPAPYPPVAHPHYPPHYPPQYPPSHVHYPPHYAYQYGQNPYQPHPGYPPQMAHHASHAPMPAYPAQAQVQPQVPKKPKSKSPLDTQEEIKKWVESRKRNYPSKKNIEKKEKMIKAKAEKGIPVTLGSLKNMENISLLEKKLRNEHVRPTKPEGHMNKRKRKRPHNKDRSTKIVKFEEGDQTTPLKEGTQALEMQKEKLVTEEGTKEMKKHENSRAQSQKKQQNKANAKLPFKYKKNTIYSDLIKKEKEAEATVLLQCFRYIIKQNLL</sequence>